<dbReference type="RefSeq" id="WP_086987785.1">
    <property type="nucleotide sequence ID" value="NZ_FJNA01000005.1"/>
</dbReference>
<evidence type="ECO:0000313" key="1">
    <source>
        <dbReference type="EMBL" id="SEA95454.1"/>
    </source>
</evidence>
<keyword evidence="2" id="KW-1185">Reference proteome</keyword>
<protein>
    <recommendedName>
        <fullName evidence="3">Phage tail protein</fullName>
    </recommendedName>
</protein>
<comment type="caution">
    <text evidence="1">The sequence shown here is derived from an EMBL/GenBank/DDBJ whole genome shotgun (WGS) entry which is preliminary data.</text>
</comment>
<name>A0AB38A4L9_9LACT</name>
<organism evidence="1 2">
    <name type="scientific">Trichococcus collinsii</name>
    <dbReference type="NCBI Taxonomy" id="157076"/>
    <lineage>
        <taxon>Bacteria</taxon>
        <taxon>Bacillati</taxon>
        <taxon>Bacillota</taxon>
        <taxon>Bacilli</taxon>
        <taxon>Lactobacillales</taxon>
        <taxon>Carnobacteriaceae</taxon>
        <taxon>Trichococcus</taxon>
    </lineage>
</organism>
<proteinExistence type="predicted"/>
<dbReference type="EMBL" id="FNQH01000013">
    <property type="protein sequence ID" value="SEA95454.1"/>
    <property type="molecule type" value="Genomic_DNA"/>
</dbReference>
<evidence type="ECO:0008006" key="3">
    <source>
        <dbReference type="Google" id="ProtNLM"/>
    </source>
</evidence>
<dbReference type="AlphaFoldDB" id="A0AB38A4L9"/>
<gene>
    <name evidence="1" type="ORF">SAMN04488525_1136</name>
</gene>
<accession>A0AB38A4L9</accession>
<evidence type="ECO:0000313" key="2">
    <source>
        <dbReference type="Proteomes" id="UP000199042"/>
    </source>
</evidence>
<sequence>MPDVTDFDIYKVTNANVRFESAGVLGTVKRFGCLGTVSTESELRTIVKICEGDTVKEVTKITKLNVTVSAHVELAVLRSVFGLTNEGLKVGVFGLGKSSNPGKGVITFDALNLEETETKLMAYPNMQFTTGFIQNIENGIEEIALTELTFSAFKDDNGFFYYEAFTSETTDPTLVETWHTTFTPDLVKLVVGP</sequence>
<reference evidence="1 2" key="1">
    <citation type="submission" date="2016-10" db="EMBL/GenBank/DDBJ databases">
        <authorList>
            <person name="Varghese N."/>
            <person name="Submissions S."/>
        </authorList>
    </citation>
    <scope>NUCLEOTIDE SEQUENCE [LARGE SCALE GENOMIC DNA]</scope>
    <source>
        <strain evidence="1 2">DSM 14526</strain>
    </source>
</reference>
<dbReference type="Proteomes" id="UP000199042">
    <property type="component" value="Unassembled WGS sequence"/>
</dbReference>